<dbReference type="EMBL" id="BJVI01000010">
    <property type="protein sequence ID" value="GEL17574.1"/>
    <property type="molecule type" value="Genomic_DNA"/>
</dbReference>
<accession>A0A511D1Z5</accession>
<dbReference type="InterPro" id="IPR001647">
    <property type="entry name" value="HTH_TetR"/>
</dbReference>
<dbReference type="PANTHER" id="PTHR47506:SF1">
    <property type="entry name" value="HTH-TYPE TRANSCRIPTIONAL REGULATOR YJDC"/>
    <property type="match status" value="1"/>
</dbReference>
<dbReference type="SUPFAM" id="SSF48498">
    <property type="entry name" value="Tetracyclin repressor-like, C-terminal domain"/>
    <property type="match status" value="1"/>
</dbReference>
<feature type="domain" description="HTH tetR-type" evidence="5">
    <location>
        <begin position="9"/>
        <end position="69"/>
    </location>
</feature>
<dbReference type="PRINTS" id="PR00455">
    <property type="entry name" value="HTHTETR"/>
</dbReference>
<evidence type="ECO:0000259" key="5">
    <source>
        <dbReference type="PROSITE" id="PS50977"/>
    </source>
</evidence>
<evidence type="ECO:0000313" key="7">
    <source>
        <dbReference type="Proteomes" id="UP000321328"/>
    </source>
</evidence>
<sequence>MSPPDARDPQVRTRLLDAAERLFYGRGVRSVGVDDVVAAARVATKTLYAQFGSKDGLVEAYLRRRDQRWMDWLRARVAEAEPGSPRVLAVFDALGEWFGEPGFNGCAFVNVAGELVTHAAARAVARDHKRALRALLAQLAADTGAADAGVLADRLMLLVEGAIVTAHVEGDPEAALRGRSAAAALLQVHAAAA</sequence>
<evidence type="ECO:0000256" key="4">
    <source>
        <dbReference type="PROSITE-ProRule" id="PRU00335"/>
    </source>
</evidence>
<proteinExistence type="predicted"/>
<evidence type="ECO:0000256" key="3">
    <source>
        <dbReference type="ARBA" id="ARBA00023163"/>
    </source>
</evidence>
<dbReference type="Pfam" id="PF00440">
    <property type="entry name" value="TetR_N"/>
    <property type="match status" value="1"/>
</dbReference>
<feature type="DNA-binding region" description="H-T-H motif" evidence="4">
    <location>
        <begin position="32"/>
        <end position="51"/>
    </location>
</feature>
<keyword evidence="7" id="KW-1185">Reference proteome</keyword>
<dbReference type="RefSeq" id="WP_028932111.1">
    <property type="nucleotide sequence ID" value="NZ_BJVI01000010.1"/>
</dbReference>
<dbReference type="Proteomes" id="UP000321328">
    <property type="component" value="Unassembled WGS sequence"/>
</dbReference>
<dbReference type="AlphaFoldDB" id="A0A511D1Z5"/>
<dbReference type="SUPFAM" id="SSF46689">
    <property type="entry name" value="Homeodomain-like"/>
    <property type="match status" value="1"/>
</dbReference>
<dbReference type="OrthoDB" id="4214267at2"/>
<dbReference type="InterPro" id="IPR036271">
    <property type="entry name" value="Tet_transcr_reg_TetR-rel_C_sf"/>
</dbReference>
<name>A0A511D1Z5_9PSEU</name>
<reference evidence="6 7" key="1">
    <citation type="submission" date="2019-07" db="EMBL/GenBank/DDBJ databases">
        <title>Whole genome shotgun sequence of Pseudonocardia asaccharolytica NBRC 16224.</title>
        <authorList>
            <person name="Hosoyama A."/>
            <person name="Uohara A."/>
            <person name="Ohji S."/>
            <person name="Ichikawa N."/>
        </authorList>
    </citation>
    <scope>NUCLEOTIDE SEQUENCE [LARGE SCALE GENOMIC DNA]</scope>
    <source>
        <strain evidence="6 7">NBRC 16224</strain>
    </source>
</reference>
<dbReference type="Gene3D" id="1.10.357.10">
    <property type="entry name" value="Tetracycline Repressor, domain 2"/>
    <property type="match status" value="1"/>
</dbReference>
<dbReference type="GO" id="GO:0003677">
    <property type="term" value="F:DNA binding"/>
    <property type="evidence" value="ECO:0007669"/>
    <property type="project" value="UniProtKB-UniRule"/>
</dbReference>
<gene>
    <name evidence="6" type="ORF">PA7_14110</name>
</gene>
<evidence type="ECO:0000313" key="6">
    <source>
        <dbReference type="EMBL" id="GEL17574.1"/>
    </source>
</evidence>
<comment type="caution">
    <text evidence="6">The sequence shown here is derived from an EMBL/GenBank/DDBJ whole genome shotgun (WGS) entry which is preliminary data.</text>
</comment>
<keyword evidence="1" id="KW-0805">Transcription regulation</keyword>
<dbReference type="STRING" id="1123024.GCA_000423625_03374"/>
<keyword evidence="2 4" id="KW-0238">DNA-binding</keyword>
<dbReference type="InterPro" id="IPR009057">
    <property type="entry name" value="Homeodomain-like_sf"/>
</dbReference>
<evidence type="ECO:0000256" key="1">
    <source>
        <dbReference type="ARBA" id="ARBA00023015"/>
    </source>
</evidence>
<dbReference type="PROSITE" id="PS50977">
    <property type="entry name" value="HTH_TETR_2"/>
    <property type="match status" value="1"/>
</dbReference>
<protein>
    <submittedName>
        <fullName evidence="6">TetR family transcriptional regulator</fullName>
    </submittedName>
</protein>
<keyword evidence="3" id="KW-0804">Transcription</keyword>
<evidence type="ECO:0000256" key="2">
    <source>
        <dbReference type="ARBA" id="ARBA00023125"/>
    </source>
</evidence>
<dbReference type="PANTHER" id="PTHR47506">
    <property type="entry name" value="TRANSCRIPTIONAL REGULATORY PROTEIN"/>
    <property type="match status" value="1"/>
</dbReference>
<organism evidence="6 7">
    <name type="scientific">Pseudonocardia asaccharolytica DSM 44247 = NBRC 16224</name>
    <dbReference type="NCBI Taxonomy" id="1123024"/>
    <lineage>
        <taxon>Bacteria</taxon>
        <taxon>Bacillati</taxon>
        <taxon>Actinomycetota</taxon>
        <taxon>Actinomycetes</taxon>
        <taxon>Pseudonocardiales</taxon>
        <taxon>Pseudonocardiaceae</taxon>
        <taxon>Pseudonocardia</taxon>
    </lineage>
</organism>